<dbReference type="STRING" id="1445510.YC6258_04704"/>
<evidence type="ECO:0000256" key="3">
    <source>
        <dbReference type="SAM" id="SignalP"/>
    </source>
</evidence>
<dbReference type="OrthoDB" id="9764688at2"/>
<evidence type="ECO:0000259" key="4">
    <source>
        <dbReference type="Pfam" id="PF09375"/>
    </source>
</evidence>
<protein>
    <submittedName>
        <fullName evidence="5">Putative iron-regulated protein</fullName>
    </submittedName>
</protein>
<feature type="signal peptide" evidence="3">
    <location>
        <begin position="1"/>
        <end position="22"/>
    </location>
</feature>
<evidence type="ECO:0000313" key="6">
    <source>
        <dbReference type="Proteomes" id="UP000032266"/>
    </source>
</evidence>
<dbReference type="Pfam" id="PF09375">
    <property type="entry name" value="Peptidase_M75"/>
    <property type="match status" value="1"/>
</dbReference>
<dbReference type="AlphaFoldDB" id="A0A0C5VR70"/>
<feature type="chain" id="PRO_5002183535" evidence="3">
    <location>
        <begin position="23"/>
        <end position="418"/>
    </location>
</feature>
<evidence type="ECO:0000256" key="2">
    <source>
        <dbReference type="ARBA" id="ARBA00022729"/>
    </source>
</evidence>
<dbReference type="KEGG" id="gsn:YC6258_04704"/>
<comment type="subcellular location">
    <subcellularLocation>
        <location evidence="1">Cell envelope</location>
    </subcellularLocation>
</comment>
<keyword evidence="6" id="KW-1185">Reference proteome</keyword>
<sequence>MKYRVKLAVGMMTALCAGAASAVSLESKIVKNYADIAYATYADALATAQDLQAAVDALVKEPSAETMAAAKAAWKVSRIPYQQSEVFRFGNPVVDDWEGGLNAWPLDEGLIDYVDQGTYIYELGNPGATLNIVATPKLEMGGQTIDMTELTPELLSSLNEFAGSEANVATGYHAIEFLLWGQDLHGSEAGAGDRPFTDYVTGTGCTHGNCDRRGQYLQAATQLLVNDLEWMTRQWQADVADNYRAELLAEPEQQVIRKMLFGMGSLALGELAGERMKVALEANSTEDEHDCFSDNTHNSHFYDAQGIRNIYYGTYIATDGKKTKGASLRKLLRKTDKALSKQLDADFKATTDALTVMVKSAEQDHVAFDQMIAPENEAGHEIIRQAIAALVTETQGIENAANALGITNLNPDTADHEF</sequence>
<evidence type="ECO:0000256" key="1">
    <source>
        <dbReference type="ARBA" id="ARBA00004196"/>
    </source>
</evidence>
<dbReference type="GO" id="GO:0030313">
    <property type="term" value="C:cell envelope"/>
    <property type="evidence" value="ECO:0007669"/>
    <property type="project" value="UniProtKB-SubCell"/>
</dbReference>
<proteinExistence type="predicted"/>
<dbReference type="CDD" id="cd14657">
    <property type="entry name" value="Imelysin_IrpA-like"/>
    <property type="match status" value="1"/>
</dbReference>
<accession>A0A0C5VR70</accession>
<dbReference type="RefSeq" id="WP_052830460.1">
    <property type="nucleotide sequence ID" value="NZ_CP007142.1"/>
</dbReference>
<dbReference type="EMBL" id="CP007142">
    <property type="protein sequence ID" value="AJQ96736.1"/>
    <property type="molecule type" value="Genomic_DNA"/>
</dbReference>
<dbReference type="PATRIC" id="fig|1445510.3.peg.4667"/>
<organism evidence="5 6">
    <name type="scientific">Gynuella sunshinyii YC6258</name>
    <dbReference type="NCBI Taxonomy" id="1445510"/>
    <lineage>
        <taxon>Bacteria</taxon>
        <taxon>Pseudomonadati</taxon>
        <taxon>Pseudomonadota</taxon>
        <taxon>Gammaproteobacteria</taxon>
        <taxon>Oceanospirillales</taxon>
        <taxon>Saccharospirillaceae</taxon>
        <taxon>Gynuella</taxon>
    </lineage>
</organism>
<evidence type="ECO:0000313" key="5">
    <source>
        <dbReference type="EMBL" id="AJQ96736.1"/>
    </source>
</evidence>
<dbReference type="Proteomes" id="UP000032266">
    <property type="component" value="Chromosome"/>
</dbReference>
<dbReference type="Gene3D" id="1.20.1420.20">
    <property type="entry name" value="M75 peptidase, HXXE motif"/>
    <property type="match status" value="1"/>
</dbReference>
<dbReference type="InterPro" id="IPR038352">
    <property type="entry name" value="Imelysin_sf"/>
</dbReference>
<keyword evidence="2 3" id="KW-0732">Signal</keyword>
<dbReference type="InterPro" id="IPR018976">
    <property type="entry name" value="Imelysin-like"/>
</dbReference>
<name>A0A0C5VR70_9GAMM</name>
<gene>
    <name evidence="5" type="ORF">YC6258_04704</name>
</gene>
<reference evidence="5 6" key="1">
    <citation type="submission" date="2014-01" db="EMBL/GenBank/DDBJ databases">
        <title>Full genme sequencing of cellulolytic bacterium Gynuella sunshinyii YC6258T gen. nov., sp. nov.</title>
        <authorList>
            <person name="Khan H."/>
            <person name="Chung E.J."/>
            <person name="Chung Y.R."/>
        </authorList>
    </citation>
    <scope>NUCLEOTIDE SEQUENCE [LARGE SCALE GENOMIC DNA]</scope>
    <source>
        <strain evidence="5 6">YC6258</strain>
    </source>
</reference>
<dbReference type="HOGENOM" id="CLU_048993_0_0_6"/>
<feature type="domain" description="Imelysin-like" evidence="4">
    <location>
        <begin position="37"/>
        <end position="394"/>
    </location>
</feature>